<feature type="domain" description="Laminin EGF-like" evidence="12">
    <location>
        <begin position="680"/>
        <end position="724"/>
    </location>
</feature>
<feature type="disulfide bond" evidence="11">
    <location>
        <begin position="584"/>
        <end position="593"/>
    </location>
</feature>
<evidence type="ECO:0000256" key="9">
    <source>
        <dbReference type="ARBA" id="ARBA00023292"/>
    </source>
</evidence>
<dbReference type="GO" id="GO:0009888">
    <property type="term" value="P:tissue development"/>
    <property type="evidence" value="ECO:0007669"/>
    <property type="project" value="TreeGrafter"/>
</dbReference>
<name>A0A9P0CWN2_9CUCU</name>
<dbReference type="SUPFAM" id="SSF57196">
    <property type="entry name" value="EGF/Laminin"/>
    <property type="match status" value="8"/>
</dbReference>
<keyword evidence="16" id="KW-1185">Reference proteome</keyword>
<feature type="domain" description="Laminin EGF-like" evidence="12">
    <location>
        <begin position="725"/>
        <end position="763"/>
    </location>
</feature>
<feature type="domain" description="Laminin IV type A" evidence="13">
    <location>
        <begin position="384"/>
        <end position="572"/>
    </location>
</feature>
<dbReference type="PROSITE" id="PS51115">
    <property type="entry name" value="LAMININ_IVA"/>
    <property type="match status" value="1"/>
</dbReference>
<dbReference type="PROSITE" id="PS51117">
    <property type="entry name" value="LAMININ_NTER"/>
    <property type="match status" value="1"/>
</dbReference>
<dbReference type="Pfam" id="PF00052">
    <property type="entry name" value="Laminin_B"/>
    <property type="match status" value="1"/>
</dbReference>
<dbReference type="OrthoDB" id="8545473at2759"/>
<dbReference type="InterPro" id="IPR008211">
    <property type="entry name" value="Laminin_N"/>
</dbReference>
<dbReference type="FunFam" id="2.10.25.10:FF:000188">
    <property type="entry name" value="Laminin subunit gamma 2"/>
    <property type="match status" value="1"/>
</dbReference>
<dbReference type="InterPro" id="IPR000742">
    <property type="entry name" value="EGF"/>
</dbReference>
<evidence type="ECO:0000259" key="14">
    <source>
        <dbReference type="PROSITE" id="PS51117"/>
    </source>
</evidence>
<dbReference type="Proteomes" id="UP001153636">
    <property type="component" value="Chromosome 4"/>
</dbReference>
<dbReference type="Gene3D" id="2.170.300.10">
    <property type="entry name" value="Tie2 ligand-binding domain superfamily"/>
    <property type="match status" value="1"/>
</dbReference>
<evidence type="ECO:0000259" key="13">
    <source>
        <dbReference type="PROSITE" id="PS51115"/>
    </source>
</evidence>
<dbReference type="PANTHER" id="PTHR10574">
    <property type="entry name" value="NETRIN/LAMININ-RELATED"/>
    <property type="match status" value="1"/>
</dbReference>
<dbReference type="InterPro" id="IPR002049">
    <property type="entry name" value="LE_dom"/>
</dbReference>
<dbReference type="PROSITE" id="PS00022">
    <property type="entry name" value="EGF_1"/>
    <property type="match status" value="1"/>
</dbReference>
<feature type="domain" description="Laminin EGF-like" evidence="12">
    <location>
        <begin position="315"/>
        <end position="363"/>
    </location>
</feature>
<comment type="subunit">
    <text evidence="10">Laminin is a complex glycoprotein, consisting of three different polypeptide chains (alpha, beta, gamma), which are bound to each other by disulfide bonds into a cross-shaped molecule comprising one long and three short arms with globules at each end.</text>
</comment>
<evidence type="ECO:0000256" key="5">
    <source>
        <dbReference type="ARBA" id="ARBA00022737"/>
    </source>
</evidence>
<keyword evidence="3" id="KW-0272">Extracellular matrix</keyword>
<organism evidence="15 16">
    <name type="scientific">Psylliodes chrysocephalus</name>
    <dbReference type="NCBI Taxonomy" id="3402493"/>
    <lineage>
        <taxon>Eukaryota</taxon>
        <taxon>Metazoa</taxon>
        <taxon>Ecdysozoa</taxon>
        <taxon>Arthropoda</taxon>
        <taxon>Hexapoda</taxon>
        <taxon>Insecta</taxon>
        <taxon>Pterygota</taxon>
        <taxon>Neoptera</taxon>
        <taxon>Endopterygota</taxon>
        <taxon>Coleoptera</taxon>
        <taxon>Polyphaga</taxon>
        <taxon>Cucujiformia</taxon>
        <taxon>Chrysomeloidea</taxon>
        <taxon>Chrysomelidae</taxon>
        <taxon>Galerucinae</taxon>
        <taxon>Alticini</taxon>
        <taxon>Psylliodes</taxon>
    </lineage>
</organism>
<dbReference type="SMART" id="SM00181">
    <property type="entry name" value="EGF"/>
    <property type="match status" value="5"/>
</dbReference>
<dbReference type="GO" id="GO:0048731">
    <property type="term" value="P:system development"/>
    <property type="evidence" value="ECO:0007669"/>
    <property type="project" value="UniProtKB-ARBA"/>
</dbReference>
<evidence type="ECO:0000259" key="12">
    <source>
        <dbReference type="PROSITE" id="PS50027"/>
    </source>
</evidence>
<dbReference type="SMART" id="SM00281">
    <property type="entry name" value="LamB"/>
    <property type="match status" value="1"/>
</dbReference>
<dbReference type="EMBL" id="OV651816">
    <property type="protein sequence ID" value="CAH1109681.1"/>
    <property type="molecule type" value="Genomic_DNA"/>
</dbReference>
<feature type="disulfide bond" evidence="11">
    <location>
        <begin position="725"/>
        <end position="737"/>
    </location>
</feature>
<dbReference type="InterPro" id="IPR050440">
    <property type="entry name" value="Laminin/Netrin_ECM"/>
</dbReference>
<dbReference type="Gene3D" id="2.10.25.10">
    <property type="entry name" value="Laminin"/>
    <property type="match status" value="6"/>
</dbReference>
<evidence type="ECO:0000256" key="3">
    <source>
        <dbReference type="ARBA" id="ARBA00022530"/>
    </source>
</evidence>
<evidence type="ECO:0000256" key="2">
    <source>
        <dbReference type="ARBA" id="ARBA00022525"/>
    </source>
</evidence>
<feature type="disulfide bond" evidence="11">
    <location>
        <begin position="290"/>
        <end position="299"/>
    </location>
</feature>
<feature type="domain" description="Laminin EGF-like" evidence="12">
    <location>
        <begin position="573"/>
        <end position="614"/>
    </location>
</feature>
<dbReference type="CDD" id="cd00055">
    <property type="entry name" value="EGF_Lam"/>
    <property type="match status" value="6"/>
</dbReference>
<dbReference type="Pfam" id="PF00053">
    <property type="entry name" value="EGF_laminin"/>
    <property type="match status" value="5"/>
</dbReference>
<reference evidence="15" key="1">
    <citation type="submission" date="2022-01" db="EMBL/GenBank/DDBJ databases">
        <authorList>
            <person name="King R."/>
        </authorList>
    </citation>
    <scope>NUCLEOTIDE SEQUENCE</scope>
</reference>
<dbReference type="FunFam" id="2.10.25.10:FF:000069">
    <property type="entry name" value="Laminin subunit alpha 1"/>
    <property type="match status" value="1"/>
</dbReference>
<dbReference type="PANTHER" id="PTHR10574:SF428">
    <property type="entry name" value="LAMININ SUBUNIT ALPHA-1-LIKE PROTEIN"/>
    <property type="match status" value="1"/>
</dbReference>
<evidence type="ECO:0000256" key="6">
    <source>
        <dbReference type="ARBA" id="ARBA00022869"/>
    </source>
</evidence>
<feature type="disulfide bond" evidence="11">
    <location>
        <begin position="746"/>
        <end position="755"/>
    </location>
</feature>
<evidence type="ECO:0000256" key="1">
    <source>
        <dbReference type="ARBA" id="ARBA00004302"/>
    </source>
</evidence>
<dbReference type="Pfam" id="PF00055">
    <property type="entry name" value="Laminin_N"/>
    <property type="match status" value="1"/>
</dbReference>
<dbReference type="SMART" id="SM00136">
    <property type="entry name" value="LamNT"/>
    <property type="match status" value="1"/>
</dbReference>
<keyword evidence="5" id="KW-0677">Repeat</keyword>
<keyword evidence="6" id="KW-0084">Basement membrane</keyword>
<keyword evidence="2" id="KW-0964">Secreted</keyword>
<dbReference type="InterPro" id="IPR056863">
    <property type="entry name" value="LMN_ATRN_NET-like_EGF"/>
</dbReference>
<comment type="caution">
    <text evidence="11">Lacks conserved residue(s) required for the propagation of feature annotation.</text>
</comment>
<feature type="domain" description="Laminin EGF-like" evidence="12">
    <location>
        <begin position="267"/>
        <end position="314"/>
    </location>
</feature>
<feature type="disulfide bond" evidence="11">
    <location>
        <begin position="727"/>
        <end position="744"/>
    </location>
</feature>
<keyword evidence="8" id="KW-0325">Glycoprotein</keyword>
<keyword evidence="4" id="KW-0732">Signal</keyword>
<dbReference type="Pfam" id="PF24973">
    <property type="entry name" value="EGF_LMN_ATRN"/>
    <property type="match status" value="2"/>
</dbReference>
<dbReference type="FunFam" id="2.10.25.10:FF:000130">
    <property type="entry name" value="Laminin subunit beta 1"/>
    <property type="match status" value="1"/>
</dbReference>
<dbReference type="PROSITE" id="PS01248">
    <property type="entry name" value="EGF_LAM_1"/>
    <property type="match status" value="3"/>
</dbReference>
<dbReference type="Gene3D" id="2.60.120.260">
    <property type="entry name" value="Galactose-binding domain-like"/>
    <property type="match status" value="1"/>
</dbReference>
<dbReference type="InterPro" id="IPR000034">
    <property type="entry name" value="Laminin_IV"/>
</dbReference>
<dbReference type="GO" id="GO:0005604">
    <property type="term" value="C:basement membrane"/>
    <property type="evidence" value="ECO:0007669"/>
    <property type="project" value="UniProtKB-SubCell"/>
</dbReference>
<dbReference type="PROSITE" id="PS50027">
    <property type="entry name" value="EGF_LAM_2"/>
    <property type="match status" value="5"/>
</dbReference>
<protein>
    <submittedName>
        <fullName evidence="15">Uncharacterized protein</fullName>
    </submittedName>
</protein>
<evidence type="ECO:0000313" key="16">
    <source>
        <dbReference type="Proteomes" id="UP001153636"/>
    </source>
</evidence>
<evidence type="ECO:0000256" key="8">
    <source>
        <dbReference type="ARBA" id="ARBA00023180"/>
    </source>
</evidence>
<evidence type="ECO:0000313" key="15">
    <source>
        <dbReference type="EMBL" id="CAH1109681.1"/>
    </source>
</evidence>
<accession>A0A9P0CWN2</accession>
<dbReference type="AlphaFoldDB" id="A0A9P0CWN2"/>
<proteinExistence type="predicted"/>
<keyword evidence="7 11" id="KW-1015">Disulfide bond</keyword>
<feature type="disulfide bond" evidence="11">
    <location>
        <begin position="697"/>
        <end position="706"/>
    </location>
</feature>
<evidence type="ECO:0000256" key="7">
    <source>
        <dbReference type="ARBA" id="ARBA00023157"/>
    </source>
</evidence>
<sequence>MANSPRPGTWVLERSVNGENYEPWQFFARTDKECLERFAIPATKGKPHYFTDNEVICTSFYSRLTPMENGEIHTSLIQGRPGANETSPELLEFTKARYVQMRLIGLRGTQEPLPRWLAQDIWKDKRLFYSIRDISIGGQCVCNGHAENCRHNVASGHPECECGHHTCGPNCEKCCPMYNQRQWGPGSARDGRQCLPCNCHGHATSCHYDEDVDRSGLSMDIHGNYQGGGVCDNCTAYTTGVNCEKCLPGYYRPLGALAESKQPCQQCDCSLSGSAGTCIQTGEDAGKCQCREGYIGERCDSCAVGYTTFPDCLPCPCDSKGVKGLENCADGCLCKDNVEGMYCDRCKPGYFGLKDDIEKGCLPCYCSQVTTLCESALIKNQSIQSLKNWQLTDLKVTKVVKPNWNGQSIFSFGNYDFAGTKSIYWLAPEDYLGNKLEAYNSNFLFKVQWVVMRGDTSGEPTKGPNMVIMGSNGLKIGYGDDTYTSPKMTFQLKLNEDNWYHIAEDITDISKVESSIYHGEKVTRHEFLSILSNISSILLRSTFHTDQIEALLEEATLYIGEGDEDGYTSVERCSCPSDTAECFCEHNTVGEKCERCAPGFYGNPLRGTPDDCKKCACPLENDENNFSPSCQLDYFVEREEDEGNYVCTQCPKGYTGDHCEICDDGYFGNPMELGGSCQPCDCNGGPCDRKTGQCLSCRGNTEGWKCEKCKPEHYGDPSLFNCKPCECDAIGSVSKQCDNVTGSCECKDKFIGRTCDQCQVSKK</sequence>
<keyword evidence="9 11" id="KW-0424">Laminin EGF-like domain</keyword>
<comment type="subcellular location">
    <subcellularLocation>
        <location evidence="1">Secreted</location>
        <location evidence="1">Extracellular space</location>
        <location evidence="1">Extracellular matrix</location>
        <location evidence="1">Basement membrane</location>
    </subcellularLocation>
</comment>
<dbReference type="FunFam" id="2.10.25.10:FF:000033">
    <property type="entry name" value="Laminin subunit alpha 2"/>
    <property type="match status" value="1"/>
</dbReference>
<feature type="disulfide bond" evidence="11">
    <location>
        <begin position="334"/>
        <end position="343"/>
    </location>
</feature>
<dbReference type="GO" id="GO:0009887">
    <property type="term" value="P:animal organ morphogenesis"/>
    <property type="evidence" value="ECO:0007669"/>
    <property type="project" value="TreeGrafter"/>
</dbReference>
<evidence type="ECO:0000256" key="10">
    <source>
        <dbReference type="ARBA" id="ARBA00065619"/>
    </source>
</evidence>
<gene>
    <name evidence="15" type="ORF">PSYICH_LOCUS10057</name>
</gene>
<dbReference type="SMART" id="SM00180">
    <property type="entry name" value="EGF_Lam"/>
    <property type="match status" value="8"/>
</dbReference>
<evidence type="ECO:0000256" key="4">
    <source>
        <dbReference type="ARBA" id="ARBA00022729"/>
    </source>
</evidence>
<evidence type="ECO:0000256" key="11">
    <source>
        <dbReference type="PROSITE-ProRule" id="PRU00460"/>
    </source>
</evidence>
<feature type="domain" description="Laminin N-terminal" evidence="14">
    <location>
        <begin position="1"/>
        <end position="139"/>
    </location>
</feature>
<dbReference type="PRINTS" id="PR00011">
    <property type="entry name" value="EGFLAMININ"/>
</dbReference>